<evidence type="ECO:0000313" key="3">
    <source>
        <dbReference type="EMBL" id="KPV43712.1"/>
    </source>
</evidence>
<dbReference type="Proteomes" id="UP000050482">
    <property type="component" value="Unassembled WGS sequence"/>
</dbReference>
<evidence type="ECO:0000256" key="1">
    <source>
        <dbReference type="ARBA" id="ARBA00004651"/>
    </source>
</evidence>
<dbReference type="AlphaFoldDB" id="A0A0P9CL27"/>
<dbReference type="PANTHER" id="PTHR23530">
    <property type="entry name" value="TRANSPORT PROTEIN-RELATED"/>
    <property type="match status" value="1"/>
</dbReference>
<feature type="transmembrane region" description="Helical" evidence="2">
    <location>
        <begin position="375"/>
        <end position="396"/>
    </location>
</feature>
<feature type="transmembrane region" description="Helical" evidence="2">
    <location>
        <begin position="408"/>
        <end position="425"/>
    </location>
</feature>
<dbReference type="STRING" id="471514.AN477_11180"/>
<dbReference type="SUPFAM" id="SSF103473">
    <property type="entry name" value="MFS general substrate transporter"/>
    <property type="match status" value="1"/>
</dbReference>
<dbReference type="InterPro" id="IPR053160">
    <property type="entry name" value="MFS_DHA3_Transporter"/>
</dbReference>
<protein>
    <recommendedName>
        <fullName evidence="5">Major facilitator superfamily (MFS) profile domain-containing protein</fullName>
    </recommendedName>
</protein>
<keyword evidence="2" id="KW-0472">Membrane</keyword>
<keyword evidence="2" id="KW-0812">Transmembrane</keyword>
<keyword evidence="2" id="KW-1133">Transmembrane helix</keyword>
<feature type="transmembrane region" description="Helical" evidence="2">
    <location>
        <begin position="27"/>
        <end position="48"/>
    </location>
</feature>
<dbReference type="RefSeq" id="WP_054969243.1">
    <property type="nucleotide sequence ID" value="NZ_LJCO01000046.1"/>
</dbReference>
<dbReference type="InterPro" id="IPR036259">
    <property type="entry name" value="MFS_trans_sf"/>
</dbReference>
<dbReference type="InterPro" id="IPR011701">
    <property type="entry name" value="MFS"/>
</dbReference>
<dbReference type="GO" id="GO:0022857">
    <property type="term" value="F:transmembrane transporter activity"/>
    <property type="evidence" value="ECO:0007669"/>
    <property type="project" value="InterPro"/>
</dbReference>
<gene>
    <name evidence="3" type="ORF">AN477_11180</name>
</gene>
<feature type="transmembrane region" description="Helical" evidence="2">
    <location>
        <begin position="180"/>
        <end position="199"/>
    </location>
</feature>
<dbReference type="PANTHER" id="PTHR23530:SF1">
    <property type="entry name" value="PERMEASE, MAJOR FACILITATOR SUPERFAMILY-RELATED"/>
    <property type="match status" value="1"/>
</dbReference>
<dbReference type="EMBL" id="LJCO01000046">
    <property type="protein sequence ID" value="KPV43712.1"/>
    <property type="molecule type" value="Genomic_DNA"/>
</dbReference>
<dbReference type="GO" id="GO:0005886">
    <property type="term" value="C:plasma membrane"/>
    <property type="evidence" value="ECO:0007669"/>
    <property type="project" value="UniProtKB-SubCell"/>
</dbReference>
<name>A0A0P9CL27_9BACL</name>
<dbReference type="Pfam" id="PF07690">
    <property type="entry name" value="MFS_1"/>
    <property type="match status" value="1"/>
</dbReference>
<organism evidence="3 4">
    <name type="scientific">Alicyclobacillus ferrooxydans</name>
    <dbReference type="NCBI Taxonomy" id="471514"/>
    <lineage>
        <taxon>Bacteria</taxon>
        <taxon>Bacillati</taxon>
        <taxon>Bacillota</taxon>
        <taxon>Bacilli</taxon>
        <taxon>Bacillales</taxon>
        <taxon>Alicyclobacillaceae</taxon>
        <taxon>Alicyclobacillus</taxon>
    </lineage>
</organism>
<feature type="transmembrane region" description="Helical" evidence="2">
    <location>
        <begin position="317"/>
        <end position="335"/>
    </location>
</feature>
<proteinExistence type="predicted"/>
<evidence type="ECO:0000256" key="2">
    <source>
        <dbReference type="SAM" id="Phobius"/>
    </source>
</evidence>
<feature type="transmembrane region" description="Helical" evidence="2">
    <location>
        <begin position="60"/>
        <end position="81"/>
    </location>
</feature>
<feature type="transmembrane region" description="Helical" evidence="2">
    <location>
        <begin position="252"/>
        <end position="272"/>
    </location>
</feature>
<sequence length="437" mass="46930">MENSDRNLIEDHRETSRWTRRGRRNLFALYGFTASSRLWFDGSLWLLYWQHRGISLFEVGILEAILHLVCLLVDVPIGVFADRYGWKLSLFLSGAFGVLYCGVSLAGSNFWWGAAAFAVRGVQVTLTNGSDTAIAYESARIAGLTERYQAISGRLMAVSLIAMALAESAGGALATVTWNAVYIAFAVSNAVSMVVVLYMQEPRTASPMYGEKRELAQLGEFSYAEGVEGVVPDSVLTIARDAVRFAKTSPLFLKWILFSATLSGFLATFSFYGQSLLIHNGWSLLGMGILSGFENGFGAAMALLSDTITRVSGSRRTTWMTAVLGGLGLTLFAFVPGLSSGKGYLIGSAAGNLADPLIDKELNHLVPSRQRATLLSANSTSFSLFMVIVFPLFGLLASRVGLTRAAEVGSLVGVSAIGLASLWLGQSSSTQLAGSQE</sequence>
<evidence type="ECO:0000313" key="4">
    <source>
        <dbReference type="Proteomes" id="UP000050482"/>
    </source>
</evidence>
<dbReference type="PATRIC" id="fig|471514.4.peg.2044"/>
<feature type="transmembrane region" description="Helical" evidence="2">
    <location>
        <begin position="88"/>
        <end position="106"/>
    </location>
</feature>
<evidence type="ECO:0008006" key="5">
    <source>
        <dbReference type="Google" id="ProtNLM"/>
    </source>
</evidence>
<accession>A0A0P9CL27</accession>
<comment type="subcellular location">
    <subcellularLocation>
        <location evidence="1">Cell membrane</location>
        <topology evidence="1">Multi-pass membrane protein</topology>
    </subcellularLocation>
</comment>
<reference evidence="3 4" key="1">
    <citation type="submission" date="2015-09" db="EMBL/GenBank/DDBJ databases">
        <title>Draft genome sequence of Alicyclobacillus ferrooxydans DSM 22381.</title>
        <authorList>
            <person name="Hemp J."/>
        </authorList>
    </citation>
    <scope>NUCLEOTIDE SEQUENCE [LARGE SCALE GENOMIC DNA]</scope>
    <source>
        <strain evidence="3 4">TC-34</strain>
    </source>
</reference>
<keyword evidence="4" id="KW-1185">Reference proteome</keyword>
<dbReference type="Gene3D" id="1.20.1250.20">
    <property type="entry name" value="MFS general substrate transporter like domains"/>
    <property type="match status" value="1"/>
</dbReference>
<comment type="caution">
    <text evidence="3">The sequence shown here is derived from an EMBL/GenBank/DDBJ whole genome shotgun (WGS) entry which is preliminary data.</text>
</comment>
<feature type="transmembrane region" description="Helical" evidence="2">
    <location>
        <begin position="284"/>
        <end position="305"/>
    </location>
</feature>